<sequence length="705" mass="77496">MADNRDRYRISVSPFGDPTASNVAGFRAVSGEQRMADSRDQSRISHTPIGETIALDTADTMEVENDHNAAKIDGESRISVFPSGESSLLNMTDIRAVRKIQNTADTADQSQVSVSPSRDSTSLSSVEPEITSSDLSIANDDIIMLDCDVQTFIDLTKEGEAEKAIDELTSDMAHIATTAADDSSSDNSSSGRLSRGEQSSSRSSSPELDETQVVIGGIVYKAGMSLELDDGSFLRLQGVIPQTDDVRFFGRRLYRTTHPEAKTYLPKVHNELIWLTQNTDHVSLKRVRRIVSIAFTNFRTDFANIPPEERGRLTCRLKLTIRQTGVIIVEGHSPLTAEQCAIEWLTFSESDPGLGLSGHQLRHNWRGPTVRFGEAAASSAALDLERQGFIDLTNPSRAYTFGDAYCGGGGVSCGARQAGVKIKWAVDIDKYALETYQLNFNDVEVEHSDFFSFLTNDRDFLRVDIAHCSPPCQTWSPAHTVPCARDDANSACVFSAGSLIRGARPRILTLEETMGLPQRFPIVFNRVVLDMVEFGYSVRWAVLGCDEYGVPQERKRLVLIAAGPGEVLPHFAPPTHGSPERGLLSRATIASTIDNIPPDAEDHDVERALKRWALCHHEAFSANGLAKTITCGGGEFNYHPSGTRPYTSREMALLQTFPLDYQFTGKFMRKQIGNAVPPLFAKAIIGEIIRSLKESDTNEANGTFY</sequence>
<evidence type="ECO:0000313" key="8">
    <source>
        <dbReference type="Proteomes" id="UP001149079"/>
    </source>
</evidence>
<feature type="region of interest" description="Disordered" evidence="6">
    <location>
        <begin position="104"/>
        <end position="130"/>
    </location>
</feature>
<dbReference type="GO" id="GO:0005634">
    <property type="term" value="C:nucleus"/>
    <property type="evidence" value="ECO:0007669"/>
    <property type="project" value="TreeGrafter"/>
</dbReference>
<evidence type="ECO:0000256" key="6">
    <source>
        <dbReference type="SAM" id="MobiDB-lite"/>
    </source>
</evidence>
<keyword evidence="3 5" id="KW-0808">Transferase</keyword>
<dbReference type="InterPro" id="IPR050390">
    <property type="entry name" value="C5-Methyltransferase"/>
</dbReference>
<evidence type="ECO:0000256" key="1">
    <source>
        <dbReference type="ARBA" id="ARBA00011975"/>
    </source>
</evidence>
<evidence type="ECO:0000256" key="5">
    <source>
        <dbReference type="PROSITE-ProRule" id="PRU01016"/>
    </source>
</evidence>
<evidence type="ECO:0000256" key="4">
    <source>
        <dbReference type="ARBA" id="ARBA00022691"/>
    </source>
</evidence>
<dbReference type="EMBL" id="JAPQKL010000003">
    <property type="protein sequence ID" value="KAJ5139384.1"/>
    <property type="molecule type" value="Genomic_DNA"/>
</dbReference>
<proteinExistence type="inferred from homology"/>
<evidence type="ECO:0000313" key="7">
    <source>
        <dbReference type="EMBL" id="KAJ5139384.1"/>
    </source>
</evidence>
<feature type="region of interest" description="Disordered" evidence="6">
    <location>
        <begin position="177"/>
        <end position="208"/>
    </location>
</feature>
<dbReference type="EC" id="2.1.1.37" evidence="1"/>
<feature type="compositionally biased region" description="Low complexity" evidence="6">
    <location>
        <begin position="181"/>
        <end position="205"/>
    </location>
</feature>
<dbReference type="Gene3D" id="3.90.120.10">
    <property type="entry name" value="DNA Methylase, subunit A, domain 2"/>
    <property type="match status" value="1"/>
</dbReference>
<reference evidence="7" key="1">
    <citation type="submission" date="2022-11" db="EMBL/GenBank/DDBJ databases">
        <authorList>
            <person name="Petersen C."/>
        </authorList>
    </citation>
    <scope>NUCLEOTIDE SEQUENCE</scope>
    <source>
        <strain evidence="7">IBT 22155</strain>
    </source>
</reference>
<dbReference type="PANTHER" id="PTHR10629">
    <property type="entry name" value="CYTOSINE-SPECIFIC METHYLTRANSFERASE"/>
    <property type="match status" value="1"/>
</dbReference>
<dbReference type="RefSeq" id="XP_056524033.1">
    <property type="nucleotide sequence ID" value="XM_056664976.1"/>
</dbReference>
<dbReference type="PRINTS" id="PR00105">
    <property type="entry name" value="C5METTRFRASE"/>
</dbReference>
<dbReference type="Pfam" id="PF00145">
    <property type="entry name" value="DNA_methylase"/>
    <property type="match status" value="2"/>
</dbReference>
<dbReference type="AlphaFoldDB" id="A0A9W9H7X0"/>
<organism evidence="7 8">
    <name type="scientific">Penicillium bovifimosum</name>
    <dbReference type="NCBI Taxonomy" id="126998"/>
    <lineage>
        <taxon>Eukaryota</taxon>
        <taxon>Fungi</taxon>
        <taxon>Dikarya</taxon>
        <taxon>Ascomycota</taxon>
        <taxon>Pezizomycotina</taxon>
        <taxon>Eurotiomycetes</taxon>
        <taxon>Eurotiomycetidae</taxon>
        <taxon>Eurotiales</taxon>
        <taxon>Aspergillaceae</taxon>
        <taxon>Penicillium</taxon>
    </lineage>
</organism>
<keyword evidence="8" id="KW-1185">Reference proteome</keyword>
<dbReference type="InterPro" id="IPR001525">
    <property type="entry name" value="C5_MeTfrase"/>
</dbReference>
<dbReference type="PROSITE" id="PS51679">
    <property type="entry name" value="SAM_MT_C5"/>
    <property type="match status" value="1"/>
</dbReference>
<dbReference type="GO" id="GO:0003677">
    <property type="term" value="F:DNA binding"/>
    <property type="evidence" value="ECO:0007669"/>
    <property type="project" value="TreeGrafter"/>
</dbReference>
<name>A0A9W9H7X0_9EURO</name>
<dbReference type="SUPFAM" id="SSF53335">
    <property type="entry name" value="S-adenosyl-L-methionine-dependent methyltransferases"/>
    <property type="match status" value="1"/>
</dbReference>
<evidence type="ECO:0000256" key="3">
    <source>
        <dbReference type="ARBA" id="ARBA00022679"/>
    </source>
</evidence>
<dbReference type="GO" id="GO:0032259">
    <property type="term" value="P:methylation"/>
    <property type="evidence" value="ECO:0007669"/>
    <property type="project" value="UniProtKB-KW"/>
</dbReference>
<dbReference type="Proteomes" id="UP001149079">
    <property type="component" value="Unassembled WGS sequence"/>
</dbReference>
<feature type="active site" evidence="5">
    <location>
        <position position="472"/>
    </location>
</feature>
<comment type="similarity">
    <text evidence="5">Belongs to the class I-like SAM-binding methyltransferase superfamily. C5-methyltransferase family.</text>
</comment>
<dbReference type="OrthoDB" id="414133at2759"/>
<dbReference type="Gene3D" id="3.40.50.150">
    <property type="entry name" value="Vaccinia Virus protein VP39"/>
    <property type="match status" value="1"/>
</dbReference>
<dbReference type="GeneID" id="81404146"/>
<gene>
    <name evidence="7" type="ORF">N7515_004232</name>
</gene>
<dbReference type="GO" id="GO:0044027">
    <property type="term" value="P:negative regulation of gene expression via chromosomal CpG island methylation"/>
    <property type="evidence" value="ECO:0007669"/>
    <property type="project" value="TreeGrafter"/>
</dbReference>
<keyword evidence="4 5" id="KW-0949">S-adenosyl-L-methionine</keyword>
<protein>
    <recommendedName>
        <fullName evidence="1">DNA (cytosine-5-)-methyltransferase</fullName>
        <ecNumber evidence="1">2.1.1.37</ecNumber>
    </recommendedName>
</protein>
<comment type="caution">
    <text evidence="7">The sequence shown here is derived from an EMBL/GenBank/DDBJ whole genome shotgun (WGS) entry which is preliminary data.</text>
</comment>
<dbReference type="GO" id="GO:0003886">
    <property type="term" value="F:DNA (cytosine-5-)-methyltransferase activity"/>
    <property type="evidence" value="ECO:0007669"/>
    <property type="project" value="UniProtKB-EC"/>
</dbReference>
<evidence type="ECO:0000256" key="2">
    <source>
        <dbReference type="ARBA" id="ARBA00022603"/>
    </source>
</evidence>
<reference evidence="7" key="2">
    <citation type="journal article" date="2023" name="IMA Fungus">
        <title>Comparative genomic study of the Penicillium genus elucidates a diverse pangenome and 15 lateral gene transfer events.</title>
        <authorList>
            <person name="Petersen C."/>
            <person name="Sorensen T."/>
            <person name="Nielsen M.R."/>
            <person name="Sondergaard T.E."/>
            <person name="Sorensen J.L."/>
            <person name="Fitzpatrick D.A."/>
            <person name="Frisvad J.C."/>
            <person name="Nielsen K.L."/>
        </authorList>
    </citation>
    <scope>NUCLEOTIDE SEQUENCE</scope>
    <source>
        <strain evidence="7">IBT 22155</strain>
    </source>
</reference>
<accession>A0A9W9H7X0</accession>
<dbReference type="InterPro" id="IPR029063">
    <property type="entry name" value="SAM-dependent_MTases_sf"/>
</dbReference>
<keyword evidence="2 5" id="KW-0489">Methyltransferase</keyword>
<dbReference type="PANTHER" id="PTHR10629:SF52">
    <property type="entry name" value="DNA (CYTOSINE-5)-METHYLTRANSFERASE 1"/>
    <property type="match status" value="1"/>
</dbReference>